<dbReference type="RefSeq" id="WP_014450252.1">
    <property type="nucleotide sequence ID" value="NC_017094.1"/>
</dbReference>
<name>I0IR70_LEPFC</name>
<dbReference type="GO" id="GO:0005576">
    <property type="term" value="C:extracellular region"/>
    <property type="evidence" value="ECO:0007669"/>
    <property type="project" value="UniProtKB-SubCell"/>
</dbReference>
<dbReference type="Pfam" id="PF00700">
    <property type="entry name" value="Flagellin_C"/>
    <property type="match status" value="1"/>
</dbReference>
<keyword evidence="3" id="KW-0964">Secreted</keyword>
<protein>
    <recommendedName>
        <fullName evidence="3">Flagellin</fullName>
    </recommendedName>
</protein>
<dbReference type="AlphaFoldDB" id="I0IR70"/>
<evidence type="ECO:0000313" key="7">
    <source>
        <dbReference type="Proteomes" id="UP000007382"/>
    </source>
</evidence>
<sequence>MIRVTGLMTGREVVDAHDRSIENLYDVDRQISSGKRFEKPGDAPERMGESLRVNRTLAVARQVVENAREGVVKLQLMESILDQVGSLVIHAKAMAVRMSNDTMVPENRRVEAQEMLRVLEQIVSLANTKSGEQYLFSGTNVTVEPFVFPDPKNHPASVAYQGNDSRSYVQQGFTSSVREAGLMRVSEVGSRMLGDSVSDPGGTSLLPVMRRFINALQSNDTQGIRSSIDSLENASHQITEKAAVLGTRERSLRRTLHRLERYQISLKTLKSENEDVDIAKAVSELSLNQNLLAVSTKASRNIIQNTQNALFS</sequence>
<dbReference type="HOGENOM" id="CLU_024437_2_1_0"/>
<comment type="subcellular location">
    <subcellularLocation>
        <location evidence="3">Secreted</location>
    </subcellularLocation>
    <subcellularLocation>
        <location evidence="3">Bacterial flagellum</location>
    </subcellularLocation>
</comment>
<evidence type="ECO:0000256" key="2">
    <source>
        <dbReference type="ARBA" id="ARBA00023143"/>
    </source>
</evidence>
<dbReference type="Proteomes" id="UP000007382">
    <property type="component" value="Chromosome"/>
</dbReference>
<keyword evidence="6" id="KW-0969">Cilium</keyword>
<evidence type="ECO:0000259" key="5">
    <source>
        <dbReference type="Pfam" id="PF00700"/>
    </source>
</evidence>
<dbReference type="PANTHER" id="PTHR42792">
    <property type="entry name" value="FLAGELLIN"/>
    <property type="match status" value="1"/>
</dbReference>
<keyword evidence="7" id="KW-1185">Reference proteome</keyword>
<keyword evidence="6" id="KW-0282">Flagellum</keyword>
<dbReference type="InterPro" id="IPR001029">
    <property type="entry name" value="Flagellin_N"/>
</dbReference>
<comment type="similarity">
    <text evidence="1 3">Belongs to the bacterial flagellin family.</text>
</comment>
<dbReference type="InterPro" id="IPR001492">
    <property type="entry name" value="Flagellin"/>
</dbReference>
<evidence type="ECO:0000256" key="3">
    <source>
        <dbReference type="RuleBase" id="RU362073"/>
    </source>
</evidence>
<evidence type="ECO:0000259" key="4">
    <source>
        <dbReference type="Pfam" id="PF00669"/>
    </source>
</evidence>
<gene>
    <name evidence="6" type="primary">flgL</name>
    <name evidence="6" type="ordered locus">LFE_2096</name>
</gene>
<reference evidence="6 7" key="1">
    <citation type="journal article" date="2012" name="J. Bacteriol.">
        <title>Complete Genome Sequence of Leptospirillum ferrooxidans Strain C2-3, Isolated from a Fresh Volcanic Ash Deposit on the Island of Miyake, Japan.</title>
        <authorList>
            <person name="Fujimura R."/>
            <person name="Sato Y."/>
            <person name="Nishizawa T."/>
            <person name="Oshima K."/>
            <person name="Kim S.-W."/>
            <person name="Hattori M."/>
            <person name="Kamijo T."/>
            <person name="Ohta H."/>
        </authorList>
    </citation>
    <scope>NUCLEOTIDE SEQUENCE [LARGE SCALE GENOMIC DNA]</scope>
    <source>
        <strain evidence="6 7">C2-3</strain>
    </source>
</reference>
<accession>I0IR70</accession>
<dbReference type="InterPro" id="IPR046358">
    <property type="entry name" value="Flagellin_C"/>
</dbReference>
<dbReference type="Gene3D" id="1.20.1330.10">
    <property type="entry name" value="f41 fragment of flagellin, N-terminal domain"/>
    <property type="match status" value="1"/>
</dbReference>
<dbReference type="SUPFAM" id="SSF64518">
    <property type="entry name" value="Phase 1 flagellin"/>
    <property type="match status" value="1"/>
</dbReference>
<proteinExistence type="inferred from homology"/>
<dbReference type="GO" id="GO:0005198">
    <property type="term" value="F:structural molecule activity"/>
    <property type="evidence" value="ECO:0007669"/>
    <property type="project" value="UniProtKB-UniRule"/>
</dbReference>
<keyword evidence="2 3" id="KW-0975">Bacterial flagellum</keyword>
<reference evidence="7" key="2">
    <citation type="submission" date="2012-03" db="EMBL/GenBank/DDBJ databases">
        <title>The complete genome sequence of the pioneer microbe on fresh volcanic deposit, Leptospirillum ferrooxidans strain C2-3.</title>
        <authorList>
            <person name="Fujimura R."/>
            <person name="Sato Y."/>
            <person name="Nishizawa T."/>
            <person name="Nanba K."/>
            <person name="Oshima K."/>
            <person name="Hattori M."/>
            <person name="Kamijo T."/>
            <person name="Ohta H."/>
        </authorList>
    </citation>
    <scope>NUCLEOTIDE SEQUENCE [LARGE SCALE GENOMIC DNA]</scope>
    <source>
        <strain evidence="7">C2-3</strain>
    </source>
</reference>
<dbReference type="Pfam" id="PF00669">
    <property type="entry name" value="Flagellin_N"/>
    <property type="match status" value="1"/>
</dbReference>
<comment type="function">
    <text evidence="3">Flagellin is the subunit protein which polymerizes to form the filaments of bacterial flagella.</text>
</comment>
<feature type="domain" description="Flagellin C-terminal" evidence="5">
    <location>
        <begin position="229"/>
        <end position="308"/>
    </location>
</feature>
<dbReference type="EMBL" id="AP012342">
    <property type="protein sequence ID" value="BAM07769.1"/>
    <property type="molecule type" value="Genomic_DNA"/>
</dbReference>
<dbReference type="PATRIC" id="fig|1162668.3.peg.2484"/>
<keyword evidence="6" id="KW-0966">Cell projection</keyword>
<dbReference type="OrthoDB" id="9810955at2"/>
<dbReference type="GO" id="GO:0009288">
    <property type="term" value="C:bacterial-type flagellum"/>
    <property type="evidence" value="ECO:0007669"/>
    <property type="project" value="UniProtKB-SubCell"/>
</dbReference>
<evidence type="ECO:0000256" key="1">
    <source>
        <dbReference type="ARBA" id="ARBA00005709"/>
    </source>
</evidence>
<feature type="domain" description="Flagellin N-terminal" evidence="4">
    <location>
        <begin position="23"/>
        <end position="140"/>
    </location>
</feature>
<dbReference type="KEGG" id="lfc:LFE_2096"/>
<dbReference type="STRING" id="1162668.LFE_2096"/>
<dbReference type="PANTHER" id="PTHR42792:SF1">
    <property type="entry name" value="FLAGELLAR HOOK-ASSOCIATED PROTEIN 3"/>
    <property type="match status" value="1"/>
</dbReference>
<evidence type="ECO:0000313" key="6">
    <source>
        <dbReference type="EMBL" id="BAM07769.1"/>
    </source>
</evidence>
<organism evidence="6 7">
    <name type="scientific">Leptospirillum ferrooxidans (strain C2-3)</name>
    <dbReference type="NCBI Taxonomy" id="1162668"/>
    <lineage>
        <taxon>Bacteria</taxon>
        <taxon>Pseudomonadati</taxon>
        <taxon>Nitrospirota</taxon>
        <taxon>Nitrospiria</taxon>
        <taxon>Nitrospirales</taxon>
        <taxon>Nitrospiraceae</taxon>
        <taxon>Leptospirillum</taxon>
    </lineage>
</organism>
<dbReference type="eggNOG" id="COG1344">
    <property type="taxonomic scope" value="Bacteria"/>
</dbReference>